<keyword evidence="2" id="KW-1185">Reference proteome</keyword>
<name>A0ABD4SZV0_9CYAN</name>
<protein>
    <submittedName>
        <fullName evidence="1">Uncharacterized protein</fullName>
    </submittedName>
</protein>
<reference evidence="1 2" key="1">
    <citation type="journal article" date="2015" name="Genome Announc.">
        <title>Draft Genome Sequence of Filamentous Marine Cyanobacterium Lyngbya confervoides Strain BDU141951.</title>
        <authorList>
            <person name="Chandrababunaidu M.M."/>
            <person name="Sen D."/>
            <person name="Tripathy S."/>
        </authorList>
    </citation>
    <scope>NUCLEOTIDE SEQUENCE [LARGE SCALE GENOMIC DNA]</scope>
    <source>
        <strain evidence="1 2">BDU141951</strain>
    </source>
</reference>
<evidence type="ECO:0000313" key="1">
    <source>
        <dbReference type="EMBL" id="MCM1981809.1"/>
    </source>
</evidence>
<sequence>MLSPEDLIGQKVWLEVPRDSDFPNLDPHRVKAVITQPTSPPWFYARYEDPPAALREPGRWISLYEAEQAYFFAPVLEDYDFADDSEEDIDYEDEYRLH</sequence>
<dbReference type="AlphaFoldDB" id="A0ABD4SZV0"/>
<comment type="caution">
    <text evidence="1">The sequence shown here is derived from an EMBL/GenBank/DDBJ whole genome shotgun (WGS) entry which is preliminary data.</text>
</comment>
<organism evidence="1 2">
    <name type="scientific">Lyngbya confervoides BDU141951</name>
    <dbReference type="NCBI Taxonomy" id="1574623"/>
    <lineage>
        <taxon>Bacteria</taxon>
        <taxon>Bacillati</taxon>
        <taxon>Cyanobacteriota</taxon>
        <taxon>Cyanophyceae</taxon>
        <taxon>Oscillatoriophycideae</taxon>
        <taxon>Oscillatoriales</taxon>
        <taxon>Microcoleaceae</taxon>
        <taxon>Lyngbya</taxon>
    </lineage>
</organism>
<gene>
    <name evidence="1" type="ORF">QQ91_0003055</name>
</gene>
<dbReference type="Proteomes" id="UP000031561">
    <property type="component" value="Unassembled WGS sequence"/>
</dbReference>
<proteinExistence type="predicted"/>
<accession>A0ABD4SZV0</accession>
<dbReference type="EMBL" id="JTHE03000022">
    <property type="protein sequence ID" value="MCM1981809.1"/>
    <property type="molecule type" value="Genomic_DNA"/>
</dbReference>
<evidence type="ECO:0000313" key="2">
    <source>
        <dbReference type="Proteomes" id="UP000031561"/>
    </source>
</evidence>
<dbReference type="RefSeq" id="WP_166279842.1">
    <property type="nucleotide sequence ID" value="NZ_JTHE03000022.1"/>
</dbReference>